<accession>A0AA41T783</accession>
<evidence type="ECO:0000256" key="16">
    <source>
        <dbReference type="ARBA" id="ARBA00093775"/>
    </source>
</evidence>
<proteinExistence type="inferred from homology"/>
<dbReference type="Proteomes" id="UP001166674">
    <property type="component" value="Unassembled WGS sequence"/>
</dbReference>
<dbReference type="InterPro" id="IPR037185">
    <property type="entry name" value="EmrE-like"/>
</dbReference>
<evidence type="ECO:0000256" key="11">
    <source>
        <dbReference type="ARBA" id="ARBA00037184"/>
    </source>
</evidence>
<keyword evidence="19" id="KW-0472">Membrane</keyword>
<dbReference type="EMBL" id="JAATJV010408999">
    <property type="protein sequence ID" value="MBZ3886500.1"/>
    <property type="molecule type" value="Genomic_DNA"/>
</dbReference>
<evidence type="ECO:0000256" key="13">
    <source>
        <dbReference type="ARBA" id="ARBA00040958"/>
    </source>
</evidence>
<keyword evidence="7" id="KW-0732">Signal</keyword>
<evidence type="ECO:0000256" key="1">
    <source>
        <dbReference type="ARBA" id="ARBA00004613"/>
    </source>
</evidence>
<feature type="transmembrane region" description="Helical" evidence="19">
    <location>
        <begin position="682"/>
        <end position="703"/>
    </location>
</feature>
<dbReference type="InterPro" id="IPR051588">
    <property type="entry name" value="Cobalamin_Transport"/>
</dbReference>
<comment type="function">
    <text evidence="15">Putative transporter.</text>
</comment>
<evidence type="ECO:0000256" key="8">
    <source>
        <dbReference type="ARBA" id="ARBA00023065"/>
    </source>
</evidence>
<comment type="caution">
    <text evidence="21">The sequence shown here is derived from an EMBL/GenBank/DDBJ whole genome shotgun (WGS) entry which is preliminary data.</text>
</comment>
<dbReference type="GO" id="GO:0015889">
    <property type="term" value="P:cobalamin transport"/>
    <property type="evidence" value="ECO:0007669"/>
    <property type="project" value="InterPro"/>
</dbReference>
<dbReference type="GO" id="GO:0031419">
    <property type="term" value="F:cobalamin binding"/>
    <property type="evidence" value="ECO:0007669"/>
    <property type="project" value="InterPro"/>
</dbReference>
<evidence type="ECO:0000256" key="9">
    <source>
        <dbReference type="ARBA" id="ARBA00023157"/>
    </source>
</evidence>
<dbReference type="InterPro" id="IPR002157">
    <property type="entry name" value="Cbl-bd_prot"/>
</dbReference>
<feature type="binding site" evidence="17">
    <location>
        <position position="172"/>
    </location>
    <ligand>
        <name>cyanocob(III)alamin</name>
        <dbReference type="ChEBI" id="CHEBI:17439"/>
    </ligand>
</feature>
<protein>
    <recommendedName>
        <fullName evidence="13">Transcobalamin-2</fullName>
    </recommendedName>
    <alternativeName>
        <fullName evidence="14">Transcobalamin II</fullName>
    </alternativeName>
</protein>
<dbReference type="GO" id="GO:0005615">
    <property type="term" value="C:extracellular space"/>
    <property type="evidence" value="ECO:0007669"/>
    <property type="project" value="TreeGrafter"/>
</dbReference>
<feature type="binding site" evidence="17">
    <location>
        <begin position="127"/>
        <end position="131"/>
    </location>
    <ligand>
        <name>cyanocob(III)alamin</name>
        <dbReference type="ChEBI" id="CHEBI:17439"/>
    </ligand>
</feature>
<dbReference type="PANTHER" id="PTHR10559">
    <property type="entry name" value="TRANSCOBALAMIN-1/GASTRIC INTRINSIC FACTOR"/>
    <property type="match status" value="1"/>
</dbReference>
<comment type="similarity">
    <text evidence="2">Belongs to the eukaryotic cobalamin transport proteins family.</text>
</comment>
<keyword evidence="6" id="KW-0479">Metal-binding</keyword>
<dbReference type="InterPro" id="IPR004853">
    <property type="entry name" value="Sugar_P_trans_dom"/>
</dbReference>
<feature type="transmembrane region" description="Helical" evidence="19">
    <location>
        <begin position="538"/>
        <end position="560"/>
    </location>
</feature>
<evidence type="ECO:0000256" key="18">
    <source>
        <dbReference type="PIRSR" id="PIRSR602157-2"/>
    </source>
</evidence>
<keyword evidence="10 17" id="KW-0170">Cobalt</keyword>
<dbReference type="Gene3D" id="2.170.130.30">
    <property type="match status" value="1"/>
</dbReference>
<keyword evidence="5" id="KW-0964">Secreted</keyword>
<evidence type="ECO:0000256" key="19">
    <source>
        <dbReference type="SAM" id="Phobius"/>
    </source>
</evidence>
<feature type="binding site" evidence="17">
    <location>
        <begin position="360"/>
        <end position="361"/>
    </location>
    <ligand>
        <name>cyanocob(III)alamin</name>
        <dbReference type="ChEBI" id="CHEBI:17439"/>
    </ligand>
</feature>
<keyword evidence="19" id="KW-0812">Transmembrane</keyword>
<dbReference type="AlphaFoldDB" id="A0AA41T783"/>
<evidence type="ECO:0000313" key="22">
    <source>
        <dbReference type="Proteomes" id="UP001166674"/>
    </source>
</evidence>
<evidence type="ECO:0000313" key="21">
    <source>
        <dbReference type="EMBL" id="MBZ3886500.1"/>
    </source>
</evidence>
<feature type="transmembrane region" description="Helical" evidence="19">
    <location>
        <begin position="715"/>
        <end position="732"/>
    </location>
</feature>
<keyword evidence="19" id="KW-1133">Transmembrane helix</keyword>
<keyword evidence="9 18" id="KW-1015">Disulfide bond</keyword>
<evidence type="ECO:0000256" key="4">
    <source>
        <dbReference type="ARBA" id="ARBA00022448"/>
    </source>
</evidence>
<dbReference type="SUPFAM" id="SSF103481">
    <property type="entry name" value="Multidrug resistance efflux transporter EmrE"/>
    <property type="match status" value="2"/>
</dbReference>
<evidence type="ECO:0000256" key="3">
    <source>
        <dbReference type="ARBA" id="ARBA00022426"/>
    </source>
</evidence>
<name>A0AA41T783_SCICA</name>
<gene>
    <name evidence="21" type="ORF">SUZIE_188260</name>
</gene>
<organism evidence="21 22">
    <name type="scientific">Sciurus carolinensis</name>
    <name type="common">Eastern gray squirrel</name>
    <dbReference type="NCBI Taxonomy" id="30640"/>
    <lineage>
        <taxon>Eukaryota</taxon>
        <taxon>Metazoa</taxon>
        <taxon>Chordata</taxon>
        <taxon>Craniata</taxon>
        <taxon>Vertebrata</taxon>
        <taxon>Euteleostomi</taxon>
        <taxon>Mammalia</taxon>
        <taxon>Eutheria</taxon>
        <taxon>Euarchontoglires</taxon>
        <taxon>Glires</taxon>
        <taxon>Rodentia</taxon>
        <taxon>Sciuromorpha</taxon>
        <taxon>Sciuridae</taxon>
        <taxon>Sciurinae</taxon>
        <taxon>Sciurini</taxon>
        <taxon>Sciurus</taxon>
    </lineage>
</organism>
<feature type="transmembrane region" description="Helical" evidence="19">
    <location>
        <begin position="771"/>
        <end position="790"/>
    </location>
</feature>
<feature type="domain" description="Sugar phosphate transporter" evidence="20">
    <location>
        <begin position="510"/>
        <end position="787"/>
    </location>
</feature>
<keyword evidence="22" id="KW-1185">Reference proteome</keyword>
<evidence type="ECO:0000256" key="7">
    <source>
        <dbReference type="ARBA" id="ARBA00022729"/>
    </source>
</evidence>
<comment type="subunit">
    <text evidence="12">Interacts with CD320 (via LDL-receptor class A domains).</text>
</comment>
<feature type="binding site" evidence="17">
    <location>
        <position position="385"/>
    </location>
    <ligand>
        <name>cyanocob(III)alamin</name>
        <dbReference type="ChEBI" id="CHEBI:17439"/>
    </ligand>
</feature>
<dbReference type="FunFam" id="1.50.10.20:FF:000013">
    <property type="entry name" value="Transcobalamin-2"/>
    <property type="match status" value="1"/>
</dbReference>
<evidence type="ECO:0000256" key="15">
    <source>
        <dbReference type="ARBA" id="ARBA00093767"/>
    </source>
</evidence>
<dbReference type="Gene3D" id="1.50.10.20">
    <property type="match status" value="1"/>
</dbReference>
<evidence type="ECO:0000256" key="17">
    <source>
        <dbReference type="PIRSR" id="PIRSR602157-1"/>
    </source>
</evidence>
<dbReference type="Pfam" id="PF03151">
    <property type="entry name" value="TPT"/>
    <property type="match status" value="1"/>
</dbReference>
<feature type="binding site" evidence="17">
    <location>
        <position position="269"/>
    </location>
    <ligand>
        <name>cyanocob(III)alamin</name>
        <dbReference type="ChEBI" id="CHEBI:17439"/>
    </ligand>
</feature>
<comment type="similarity">
    <text evidence="16">Belongs to the TPT transporter family. SLC35E subfamily.</text>
</comment>
<comment type="function">
    <text evidence="11">Primary vitamin B12-binding and transport protein. Delivers cobalamin to cells.</text>
</comment>
<evidence type="ECO:0000256" key="10">
    <source>
        <dbReference type="ARBA" id="ARBA00023285"/>
    </source>
</evidence>
<feature type="disulfide bond" evidence="18">
    <location>
        <begin position="140"/>
        <end position="183"/>
    </location>
</feature>
<keyword evidence="4" id="KW-0813">Transport</keyword>
<sequence length="812" mass="88263">MDSQLVEKLGQHLLPWMDQLSLEHLNPSLYVGLRLSSMQAGTKEDLYLHSLKLDYQQCLLGSTSSDYNSGCQTKPSMGQLALYLLALRANCEFVGGRKGDRLVSQLKWFLEDEKRAIGHDHKGHPHTSYYQYGLSILALCVHQKRVHDNVVGKLLYAVEHDHHLHQGHLSVDTVAMAGLAFTCLERSNFNPDQRQRITMAIQTAKEKILRAQTPEGYFGNVYSTPLALQLLMTSPMPRLGLGLACLKARTALLASLQNGAFQNALMISQLLPVLNHKTYMDLIFPDCQAPRVMLVPTLETPSHVHVSEMISVTLKVSSVLPPYQQAISVLAGSSLEDVLKKAHELGGFTYGTQASLSGPYLTTVMGKAAGDREFWQLLRAPDTPLLQGIADYRPQNGETIELRLGWGIGGEPQEIHLQVSCECPGPKTGAADQEWMPADRILLPQLWVAVVIQLPTAAPLVRMCRCPLEQHEGRMTSAEAVAVTGSTRVTGSPEWPPGSPQVLRQPGRARVAVAALVWLLAGASMSSLNKWIFTVHSFGRPLLLSALHMLAAALACHWGARRRMPGSTRRRVLLLSLTFGTSMACGNVGLSTVPLDLAQLATTTTPLFTMALSALLLGRRHHPLQFAAMGPLCLGAACSLAGEFRAPPAGCGFLLAATCLRGLKSVQQSALLQEERLDAVTLLYETSLPSFCLLVGAALVLEAGVAPPPVLTDSRLWACVLLSCFLSVVYNLASFSLLALTSALTVHVLGNLTVVGNLILSHLLFGSRLSTLSYVGIALTLSGMFLYHNCEFVASWAARRGLWQREQPGKGI</sequence>
<evidence type="ECO:0000256" key="14">
    <source>
        <dbReference type="ARBA" id="ARBA00041463"/>
    </source>
</evidence>
<feature type="transmembrane region" description="Helical" evidence="19">
    <location>
        <begin position="597"/>
        <end position="617"/>
    </location>
</feature>
<evidence type="ECO:0000256" key="5">
    <source>
        <dbReference type="ARBA" id="ARBA00022525"/>
    </source>
</evidence>
<keyword evidence="3" id="KW-0171">Cobalt transport</keyword>
<evidence type="ECO:0000256" key="2">
    <source>
        <dbReference type="ARBA" id="ARBA00006449"/>
    </source>
</evidence>
<dbReference type="PANTHER" id="PTHR10559:SF14">
    <property type="entry name" value="TRANSCOBALAMIN-2"/>
    <property type="match status" value="1"/>
</dbReference>
<comment type="subcellular location">
    <subcellularLocation>
        <location evidence="1">Secreted</location>
    </subcellularLocation>
</comment>
<feature type="transmembrane region" description="Helical" evidence="19">
    <location>
        <begin position="744"/>
        <end position="765"/>
    </location>
</feature>
<evidence type="ECO:0000256" key="6">
    <source>
        <dbReference type="ARBA" id="ARBA00022723"/>
    </source>
</evidence>
<dbReference type="Pfam" id="PF01122">
    <property type="entry name" value="Cobalamin_bind"/>
    <property type="match status" value="1"/>
</dbReference>
<evidence type="ECO:0000256" key="12">
    <source>
        <dbReference type="ARBA" id="ARBA00038518"/>
    </source>
</evidence>
<feature type="binding site" evidence="17">
    <location>
        <position position="220"/>
    </location>
    <ligand>
        <name>cyanocob(III)alamin</name>
        <dbReference type="ChEBI" id="CHEBI:17439"/>
    </ligand>
</feature>
<dbReference type="FunFam" id="2.170.130.30:FF:000002">
    <property type="entry name" value="Transcobalamin-2"/>
    <property type="match status" value="1"/>
</dbReference>
<feature type="transmembrane region" description="Helical" evidence="19">
    <location>
        <begin position="572"/>
        <end position="591"/>
    </location>
</feature>
<dbReference type="GO" id="GO:0046872">
    <property type="term" value="F:metal ion binding"/>
    <property type="evidence" value="ECO:0007669"/>
    <property type="project" value="UniProtKB-KW"/>
</dbReference>
<keyword evidence="8" id="KW-0406">Ion transport</keyword>
<evidence type="ECO:0000259" key="20">
    <source>
        <dbReference type="Pfam" id="PF03151"/>
    </source>
</evidence>
<dbReference type="GO" id="GO:0006824">
    <property type="term" value="P:cobalt ion transport"/>
    <property type="evidence" value="ECO:0007669"/>
    <property type="project" value="UniProtKB-KW"/>
</dbReference>
<feature type="binding site" evidence="17">
    <location>
        <begin position="375"/>
        <end position="377"/>
    </location>
    <ligand>
        <name>cyanocob(III)alamin</name>
        <dbReference type="ChEBI" id="CHEBI:17439"/>
    </ligand>
</feature>
<reference evidence="21" key="1">
    <citation type="submission" date="2020-03" db="EMBL/GenBank/DDBJ databases">
        <title>Studies in the Genomics of Life Span.</title>
        <authorList>
            <person name="Glass D."/>
        </authorList>
    </citation>
    <scope>NUCLEOTIDE SEQUENCE</scope>
    <source>
        <strain evidence="21">SUZIE</strain>
        <tissue evidence="21">Muscle</tissue>
    </source>
</reference>